<reference evidence="2" key="1">
    <citation type="submission" date="2024-05" db="EMBL/GenBank/DDBJ databases">
        <title>Genome sequencing of novel strain.</title>
        <authorList>
            <person name="Ganbat D."/>
            <person name="Ganbat S."/>
            <person name="Lee S.-J."/>
        </authorList>
    </citation>
    <scope>NUCLEOTIDE SEQUENCE</scope>
    <source>
        <strain evidence="2">SMD15-11</strain>
    </source>
</reference>
<gene>
    <name evidence="2" type="primary">pelF</name>
    <name evidence="2" type="ORF">AAIA72_12925</name>
</gene>
<dbReference type="EMBL" id="CP154858">
    <property type="protein sequence ID" value="XDT71702.1"/>
    <property type="molecule type" value="Genomic_DNA"/>
</dbReference>
<dbReference type="InterPro" id="IPR047691">
    <property type="entry name" value="PelF-like"/>
</dbReference>
<dbReference type="Pfam" id="PF11997">
    <property type="entry name" value="DUF3492"/>
    <property type="match status" value="1"/>
</dbReference>
<dbReference type="Gene3D" id="3.40.50.2000">
    <property type="entry name" value="Glycogen Phosphorylase B"/>
    <property type="match status" value="2"/>
</dbReference>
<dbReference type="PANTHER" id="PTHR12526:SF608">
    <property type="entry name" value="PELF"/>
    <property type="match status" value="1"/>
</dbReference>
<feature type="domain" description="DUF3492" evidence="1">
    <location>
        <begin position="10"/>
        <end position="289"/>
    </location>
</feature>
<dbReference type="Pfam" id="PF13692">
    <property type="entry name" value="Glyco_trans_1_4"/>
    <property type="match status" value="1"/>
</dbReference>
<name>A0AB39UUV4_9GAMM</name>
<dbReference type="PANTHER" id="PTHR12526">
    <property type="entry name" value="GLYCOSYLTRANSFERASE"/>
    <property type="match status" value="1"/>
</dbReference>
<accession>A0AB39UUV4</accession>
<evidence type="ECO:0000313" key="2">
    <source>
        <dbReference type="EMBL" id="XDT71702.1"/>
    </source>
</evidence>
<proteinExistence type="predicted"/>
<evidence type="ECO:0000259" key="1">
    <source>
        <dbReference type="Pfam" id="PF11997"/>
    </source>
</evidence>
<dbReference type="KEGG" id="tcd:AAIA72_12925"/>
<organism evidence="2">
    <name type="scientific">Thermohahella caldifontis</name>
    <dbReference type="NCBI Taxonomy" id="3142973"/>
    <lineage>
        <taxon>Bacteria</taxon>
        <taxon>Pseudomonadati</taxon>
        <taxon>Pseudomonadota</taxon>
        <taxon>Gammaproteobacteria</taxon>
        <taxon>Oceanospirillales</taxon>
        <taxon>Hahellaceae</taxon>
        <taxon>Thermohahella</taxon>
    </lineage>
</organism>
<dbReference type="AlphaFoldDB" id="A0AB39UUV4"/>
<sequence>MAKTPERPIADIALLLEGTYPYIRGGVSSWVHQIINGLPDYTFALIFLGGAREHYGKMQYELPPNVKHLEVHYMMETSVQGHPKPRKGNPVAFDAMRRLHEEFKRKAPVDPDIMKKVFEDLGRPGGISKDDFLYSEEAWHTITHDYERYCTEPSFIDYFWSVRIMHAPLFLLADVARNMPPVRALHSISTGYAGLLGTMVSRQRDLPFILSEHGIYTKERKIDLAQARWIHDPEEPLGGTLQQEVGYIRNLWIRFFEVLGRLTYQQADPIVSLYGGNRERQIQDGAPPEKCIVIPNGISPERFDPVRAARPKAIPKVLGLIGRVVPIKDIKTFIRAIRVVCNEIPDAEGWIVGPEDEDPAYVAECKDLAQGLGLGDQVKFLGFQNIADILPKLGLMVLTSISEAQPLVILEAYAAGLPCVATDVGSCRELIEGATEEDKALGSGGAVVAIADPDATARECIRLLTDEEHWYAAQAAGFERVKRFYTLELMFRNYHDLYDAAMEKSPWPA</sequence>
<dbReference type="CDD" id="cd03813">
    <property type="entry name" value="GT4-like"/>
    <property type="match status" value="1"/>
</dbReference>
<dbReference type="RefSeq" id="WP_369600727.1">
    <property type="nucleotide sequence ID" value="NZ_CP154858.1"/>
</dbReference>
<dbReference type="SUPFAM" id="SSF53756">
    <property type="entry name" value="UDP-Glycosyltransferase/glycogen phosphorylase"/>
    <property type="match status" value="1"/>
</dbReference>
<dbReference type="InterPro" id="IPR022622">
    <property type="entry name" value="DUF3492"/>
</dbReference>
<protein>
    <submittedName>
        <fullName evidence="2">GT4 family glycosyltransferase PelF</fullName>
    </submittedName>
</protein>
<dbReference type="NCBIfam" id="NF038011">
    <property type="entry name" value="PelF"/>
    <property type="match status" value="1"/>
</dbReference>